<keyword evidence="5 6" id="KW-0378">Hydrolase</keyword>
<dbReference type="EMBL" id="JADIKE010000031">
    <property type="protein sequence ID" value="MBM7125149.1"/>
    <property type="molecule type" value="Genomic_DNA"/>
</dbReference>
<proteinExistence type="inferred from homology"/>
<protein>
    <recommendedName>
        <fullName evidence="6">Dipeptidyl-peptidase</fullName>
        <ecNumber evidence="6">3.4.14.-</ecNumber>
    </recommendedName>
</protein>
<dbReference type="EC" id="3.4.14.-" evidence="6"/>
<dbReference type="SUPFAM" id="SSF50494">
    <property type="entry name" value="Trypsin-like serine proteases"/>
    <property type="match status" value="1"/>
</dbReference>
<evidence type="ECO:0000256" key="3">
    <source>
        <dbReference type="ARBA" id="ARBA00022670"/>
    </source>
</evidence>
<dbReference type="Proteomes" id="UP001430149">
    <property type="component" value="Unassembled WGS sequence"/>
</dbReference>
<keyword evidence="2 6" id="KW-0031">Aminopeptidase</keyword>
<evidence type="ECO:0000256" key="4">
    <source>
        <dbReference type="ARBA" id="ARBA00022729"/>
    </source>
</evidence>
<dbReference type="PANTHER" id="PTHR38469">
    <property type="entry name" value="PERIPLASMIC PEPTIDASE SUBFAMILY S1B"/>
    <property type="match status" value="1"/>
</dbReference>
<keyword evidence="3 6" id="KW-0645">Protease</keyword>
<dbReference type="InterPro" id="IPR019500">
    <property type="entry name" value="Pep_S46"/>
</dbReference>
<feature type="chain" id="PRO_5044980928" description="Dipeptidyl-peptidase" evidence="6">
    <location>
        <begin position="23"/>
        <end position="693"/>
    </location>
</feature>
<organism evidence="7 8">
    <name type="scientific">Dyella flava</name>
    <dbReference type="NCBI Taxonomy" id="1920170"/>
    <lineage>
        <taxon>Bacteria</taxon>
        <taxon>Pseudomonadati</taxon>
        <taxon>Pseudomonadota</taxon>
        <taxon>Gammaproteobacteria</taxon>
        <taxon>Lysobacterales</taxon>
        <taxon>Rhodanobacteraceae</taxon>
        <taxon>Dyella</taxon>
    </lineage>
</organism>
<gene>
    <name evidence="7" type="ORF">ISP19_07105</name>
</gene>
<keyword evidence="4 6" id="KW-0732">Signal</keyword>
<dbReference type="PANTHER" id="PTHR38469:SF1">
    <property type="entry name" value="PERIPLASMIC PEPTIDASE SUBFAMILY S1B"/>
    <property type="match status" value="1"/>
</dbReference>
<reference evidence="7" key="1">
    <citation type="submission" date="2020-10" db="EMBL/GenBank/DDBJ databases">
        <title>Phylogeny of dyella-like bacteria.</title>
        <authorList>
            <person name="Fu J."/>
        </authorList>
    </citation>
    <scope>NUCLEOTIDE SEQUENCE</scope>
    <source>
        <strain evidence="7">DHOC52</strain>
    </source>
</reference>
<dbReference type="InterPro" id="IPR043504">
    <property type="entry name" value="Peptidase_S1_PA_chymotrypsin"/>
</dbReference>
<evidence type="ECO:0000256" key="1">
    <source>
        <dbReference type="ARBA" id="ARBA00010491"/>
    </source>
</evidence>
<comment type="similarity">
    <text evidence="1 6">Belongs to the peptidase S46 family.</text>
</comment>
<accession>A0ABS2K2L3</accession>
<evidence type="ECO:0000313" key="7">
    <source>
        <dbReference type="EMBL" id="MBM7125149.1"/>
    </source>
</evidence>
<feature type="signal peptide" evidence="6">
    <location>
        <begin position="1"/>
        <end position="22"/>
    </location>
</feature>
<keyword evidence="6" id="KW-0720">Serine protease</keyword>
<dbReference type="RefSeq" id="WP_239556616.1">
    <property type="nucleotide sequence ID" value="NZ_BSNR01000018.1"/>
</dbReference>
<evidence type="ECO:0000256" key="5">
    <source>
        <dbReference type="ARBA" id="ARBA00022801"/>
    </source>
</evidence>
<evidence type="ECO:0000313" key="8">
    <source>
        <dbReference type="Proteomes" id="UP001430149"/>
    </source>
</evidence>
<name>A0ABS2K2L3_9GAMM</name>
<dbReference type="Gene3D" id="2.40.10.10">
    <property type="entry name" value="Trypsin-like serine proteases"/>
    <property type="match status" value="1"/>
</dbReference>
<evidence type="ECO:0000256" key="2">
    <source>
        <dbReference type="ARBA" id="ARBA00022438"/>
    </source>
</evidence>
<evidence type="ECO:0000256" key="6">
    <source>
        <dbReference type="RuleBase" id="RU366067"/>
    </source>
</evidence>
<comment type="function">
    <text evidence="6">Catalyzes the removal of dipeptides from the N-terminus of oligopeptides.</text>
</comment>
<dbReference type="InterPro" id="IPR009003">
    <property type="entry name" value="Peptidase_S1_PA"/>
</dbReference>
<sequence>MKQMCGLVLAGLFVAGAGTAMADEGMWTMDHLPVKQMQQQYGFTPTQQWIDLVQHAALRLAQGCSGSFVSANGLVMTNHHCANACLSQLSKGHEDYMSNGYIALKQEDEPKCPDVELNQLESITDVTAQVSAATAGKSGADRVMAERAIDSKLEQQCVNGDAKTWRCDVITLYNGGRYALYKYRRYQDVRLVFAPEQSIAFFGGDPDNFNFPRYDLDVTFFRAYVNGKPANTPQFFKFDTQGPKAGDMTFVVGNPGSTRRGLTWPQLSALRDFQIVPGYALLSELRGMLWEYARGGAEQGKESQELQFGIENSIKAYNGWLQTLADDHFVEQKRAQDAALRQWMAATPERRAKYGDPWTEIDRAQQRGKDLYMRYAMLERGIGFGQFGELFHDARTLVRAAAERVKPDAERLPDYRDANLPAVQQTVESDVPVYPQYEETLMAWSLGKLRQTLGADDPTVHEVLGKDSPEQRAQQLVSGTRLADPAVRKQLWDGGEKAIEASNDPMILLARQVDAESRKIRKAYEDEVVAPTDKANEAIAKARFDRDGLTSYPDATFTLRLSYGKVVGWNENGEPVPPFTHFDGLYKRATGADPFKLPESWVKAQGKLDMSTPMDFVTDNDIIGGNSGSPVIDREGHAVGLIFDGNIHSLGGDFVYDGSNNRAVAVDTAALVESVRKVYNLPRLADELTQGHL</sequence>
<keyword evidence="8" id="KW-1185">Reference proteome</keyword>
<comment type="caution">
    <text evidence="7">The sequence shown here is derived from an EMBL/GenBank/DDBJ whole genome shotgun (WGS) entry which is preliminary data.</text>
</comment>
<dbReference type="Pfam" id="PF10459">
    <property type="entry name" value="Peptidase_S46"/>
    <property type="match status" value="1"/>
</dbReference>